<feature type="domain" description="Peptidase U32 collagenase" evidence="1">
    <location>
        <begin position="305"/>
        <end position="415"/>
    </location>
</feature>
<dbReference type="AlphaFoldDB" id="A0A923S6T0"/>
<sequence>MALELLSPAGSPEALRAAVQSGCGAVYLGWGNFNARRSAKNFSDEEFADAIRYCHLRGVRVFLTLNTLLTDRELPLALDAARTACRLGVDSVLVQDWGLFALLREALPDLPLHASTQMSVFTAGGANEVYGDGCERVVIARECSREDTAAICKACPAEIEIFGHGALCMCYSGQCEMSALIGGRSGNRGTCAQPCRLPYGFNGPAKNTYPLSLKDNCLADRISDMERMDVSCLKLEGRMKRPEYVAVITDIYARLIREGRKPTAAEKKDLELAFSRSGFTADYWQGRHGPAMFGTRPENTPEPKELFAAARAKYEKDDARTVPIHFSCSCQAGQPVSLTVWDDDGHVAAAEGPIPEPAQNKALTATDLEFRLQKTGGTAFRCTDGSADVADGLFLSAGAVNALRRDALAALENARCAVPVRREQDFSPLPNLDCTADTPALTVSVTTWAQAEALLPLSPAHIDLPLELLAERDALPDFAGEWCAILPRIWRDRNEPQLRTWLAHAKKLGVTSALAGNIGHLPLLRDAGLTIRGDFGLNVFNSRSLDYLRRKELSSACLSFELRFPQMRDIQKLIPAEAIVYGRLPLMITENCLVQNETGCHLSEAGDAVPQQAPCRKPNDLQDRTGAKFPLLPAYGHRTEIQNSAPVWLADKPEWKHCGLTYARLRFTTEAPAECADIFRAYQTGAPASGPFTRGLYYRGVD</sequence>
<dbReference type="PANTHER" id="PTHR30217:SF10">
    <property type="entry name" value="23S RRNA 5-HYDROXYCYTIDINE C2501 SYNTHASE"/>
    <property type="match status" value="1"/>
</dbReference>
<comment type="caution">
    <text evidence="2">The sequence shown here is derived from an EMBL/GenBank/DDBJ whole genome shotgun (WGS) entry which is preliminary data.</text>
</comment>
<evidence type="ECO:0000259" key="1">
    <source>
        <dbReference type="Pfam" id="PF12392"/>
    </source>
</evidence>
<keyword evidence="3" id="KW-1185">Reference proteome</keyword>
<proteinExistence type="predicted"/>
<dbReference type="Pfam" id="PF12392">
    <property type="entry name" value="DUF3656"/>
    <property type="match status" value="1"/>
</dbReference>
<dbReference type="InterPro" id="IPR001539">
    <property type="entry name" value="Peptidase_U32"/>
</dbReference>
<dbReference type="Pfam" id="PF01136">
    <property type="entry name" value="Peptidase_U32"/>
    <property type="match status" value="2"/>
</dbReference>
<dbReference type="RefSeq" id="WP_187014245.1">
    <property type="nucleotide sequence ID" value="NZ_JACOQI010000004.1"/>
</dbReference>
<gene>
    <name evidence="2" type="ORF">H8Z83_06085</name>
</gene>
<dbReference type="PROSITE" id="PS01276">
    <property type="entry name" value="PEPTIDASE_U32"/>
    <property type="match status" value="1"/>
</dbReference>
<reference evidence="2" key="1">
    <citation type="submission" date="2020-08" db="EMBL/GenBank/DDBJ databases">
        <title>Genome public.</title>
        <authorList>
            <person name="Liu C."/>
            <person name="Sun Q."/>
        </authorList>
    </citation>
    <scope>NUCLEOTIDE SEQUENCE</scope>
    <source>
        <strain evidence="2">BX15</strain>
    </source>
</reference>
<evidence type="ECO:0000313" key="3">
    <source>
        <dbReference type="Proteomes" id="UP000620327"/>
    </source>
</evidence>
<protein>
    <submittedName>
        <fullName evidence="2">U32 family peptidase</fullName>
    </submittedName>
</protein>
<accession>A0A923S6T0</accession>
<dbReference type="InterPro" id="IPR051454">
    <property type="entry name" value="RNA/ubiquinone_mod_enzymes"/>
</dbReference>
<evidence type="ECO:0000313" key="2">
    <source>
        <dbReference type="EMBL" id="MBC5769896.1"/>
    </source>
</evidence>
<dbReference type="Proteomes" id="UP000620327">
    <property type="component" value="Unassembled WGS sequence"/>
</dbReference>
<dbReference type="PANTHER" id="PTHR30217">
    <property type="entry name" value="PEPTIDASE U32 FAMILY"/>
    <property type="match status" value="1"/>
</dbReference>
<organism evidence="2 3">
    <name type="scientific">Dysosmobacter segnis</name>
    <dbReference type="NCBI Taxonomy" id="2763042"/>
    <lineage>
        <taxon>Bacteria</taxon>
        <taxon>Bacillati</taxon>
        <taxon>Bacillota</taxon>
        <taxon>Clostridia</taxon>
        <taxon>Eubacteriales</taxon>
        <taxon>Oscillospiraceae</taxon>
        <taxon>Dysosmobacter</taxon>
    </lineage>
</organism>
<dbReference type="EMBL" id="JACOQI010000004">
    <property type="protein sequence ID" value="MBC5769896.1"/>
    <property type="molecule type" value="Genomic_DNA"/>
</dbReference>
<name>A0A923S6T0_9FIRM</name>
<dbReference type="InterPro" id="IPR020988">
    <property type="entry name" value="Pept_U32_collagenase"/>
</dbReference>